<evidence type="ECO:0000256" key="5">
    <source>
        <dbReference type="ARBA" id="ARBA00022617"/>
    </source>
</evidence>
<comment type="cofactor">
    <cofactor evidence="1 13">
        <name>heme</name>
        <dbReference type="ChEBI" id="CHEBI:30413"/>
    </cofactor>
</comment>
<keyword evidence="9 14" id="KW-0560">Oxidoreductase</keyword>
<dbReference type="Gene3D" id="1.10.630.10">
    <property type="entry name" value="Cytochrome P450"/>
    <property type="match status" value="1"/>
</dbReference>
<evidence type="ECO:0000256" key="15">
    <source>
        <dbReference type="SAM" id="Phobius"/>
    </source>
</evidence>
<evidence type="ECO:0000256" key="10">
    <source>
        <dbReference type="ARBA" id="ARBA00023004"/>
    </source>
</evidence>
<keyword evidence="17" id="KW-1185">Reference proteome</keyword>
<dbReference type="GO" id="GO:0004497">
    <property type="term" value="F:monooxygenase activity"/>
    <property type="evidence" value="ECO:0007669"/>
    <property type="project" value="UniProtKB-KW"/>
</dbReference>
<evidence type="ECO:0000256" key="6">
    <source>
        <dbReference type="ARBA" id="ARBA00022723"/>
    </source>
</evidence>
<dbReference type="PANTHER" id="PTHR24292">
    <property type="entry name" value="CYTOCHROME P450"/>
    <property type="match status" value="1"/>
</dbReference>
<dbReference type="GO" id="GO:0020037">
    <property type="term" value="F:heme binding"/>
    <property type="evidence" value="ECO:0007669"/>
    <property type="project" value="InterPro"/>
</dbReference>
<dbReference type="Proteomes" id="UP001153712">
    <property type="component" value="Chromosome 7"/>
</dbReference>
<keyword evidence="15" id="KW-0812">Transmembrane</keyword>
<dbReference type="OrthoDB" id="1656796at2759"/>
<evidence type="ECO:0000256" key="2">
    <source>
        <dbReference type="ARBA" id="ARBA00004174"/>
    </source>
</evidence>
<name>A0A9N9XRV8_PHYSR</name>
<keyword evidence="11 14" id="KW-0503">Monooxygenase</keyword>
<dbReference type="InterPro" id="IPR001128">
    <property type="entry name" value="Cyt_P450"/>
</dbReference>
<keyword evidence="5 13" id="KW-0349">Heme</keyword>
<proteinExistence type="inferred from homology"/>
<dbReference type="FunFam" id="1.10.630.10:FF:000042">
    <property type="entry name" value="Cytochrome P450"/>
    <property type="match status" value="1"/>
</dbReference>
<evidence type="ECO:0000256" key="8">
    <source>
        <dbReference type="ARBA" id="ARBA00022848"/>
    </source>
</evidence>
<feature type="binding site" description="axial binding residue" evidence="13">
    <location>
        <position position="448"/>
    </location>
    <ligand>
        <name>heme</name>
        <dbReference type="ChEBI" id="CHEBI:30413"/>
    </ligand>
    <ligandPart>
        <name>Fe</name>
        <dbReference type="ChEBI" id="CHEBI:18248"/>
    </ligandPart>
</feature>
<evidence type="ECO:0000256" key="4">
    <source>
        <dbReference type="ARBA" id="ARBA00010617"/>
    </source>
</evidence>
<evidence type="ECO:0000313" key="16">
    <source>
        <dbReference type="EMBL" id="CAG9863637.1"/>
    </source>
</evidence>
<keyword evidence="6 13" id="KW-0479">Metal-binding</keyword>
<organism evidence="16 17">
    <name type="scientific">Phyllotreta striolata</name>
    <name type="common">Striped flea beetle</name>
    <name type="synonym">Crioceris striolata</name>
    <dbReference type="NCBI Taxonomy" id="444603"/>
    <lineage>
        <taxon>Eukaryota</taxon>
        <taxon>Metazoa</taxon>
        <taxon>Ecdysozoa</taxon>
        <taxon>Arthropoda</taxon>
        <taxon>Hexapoda</taxon>
        <taxon>Insecta</taxon>
        <taxon>Pterygota</taxon>
        <taxon>Neoptera</taxon>
        <taxon>Endopterygota</taxon>
        <taxon>Coleoptera</taxon>
        <taxon>Polyphaga</taxon>
        <taxon>Cucujiformia</taxon>
        <taxon>Chrysomeloidea</taxon>
        <taxon>Chrysomelidae</taxon>
        <taxon>Galerucinae</taxon>
        <taxon>Alticini</taxon>
        <taxon>Phyllotreta</taxon>
    </lineage>
</organism>
<evidence type="ECO:0000313" key="17">
    <source>
        <dbReference type="Proteomes" id="UP001153712"/>
    </source>
</evidence>
<dbReference type="InterPro" id="IPR017972">
    <property type="entry name" value="Cyt_P450_CS"/>
</dbReference>
<dbReference type="PRINTS" id="PR00463">
    <property type="entry name" value="EP450I"/>
</dbReference>
<dbReference type="InterPro" id="IPR002401">
    <property type="entry name" value="Cyt_P450_E_grp-I"/>
</dbReference>
<evidence type="ECO:0000256" key="7">
    <source>
        <dbReference type="ARBA" id="ARBA00022824"/>
    </source>
</evidence>
<dbReference type="GO" id="GO:0016705">
    <property type="term" value="F:oxidoreductase activity, acting on paired donors, with incorporation or reduction of molecular oxygen"/>
    <property type="evidence" value="ECO:0007669"/>
    <property type="project" value="InterPro"/>
</dbReference>
<comment type="similarity">
    <text evidence="4 14">Belongs to the cytochrome P450 family.</text>
</comment>
<evidence type="ECO:0000256" key="9">
    <source>
        <dbReference type="ARBA" id="ARBA00023002"/>
    </source>
</evidence>
<sequence length="505" mass="59378">MLITNSIKWDILCLIITILVIIIAKHVRMLGYWKRRGVLSPKSVYFFGNMKDIFLGRTTVFGWFKDTYLEFKSQGARYFGIYMFGSPVFVPIDLELTKAILKNNFENFYSHGFYYNEKTEPVSVNIFNLDGPRWREIRSKVTPIFTPIKIKSMYETLTHFADDLDALLEKRLKSNPVNFKEIMSFYAIDVIGSLAFGQRINSMNETKVSEFKINGDKIMEPGWNNFKFAISLMLNHDILRYFGFTQFDNRASKFYCNTITSNVKHREENNIFRNDYLDLLIEAKNSKDESKRLTPQEVIGQCFIFYIGGFDNFSTALNFLTFEIAKNQKIQDLLREEINSVMNKHNNEITYEAMQELHYMNQVIQESFRKYPNFPLLLRKCTKDFKIPGEELVIEKGTSVFIPVSGIHYDPEYYQNPDEFVPERFDSKNKRIKSSYQWLPFGEGHRVCIGMRFAIEEIKIGLTTLLKKYKLRLNEKTKLPLELTRKCLPVKCDEGIWIDLEKLDN</sequence>
<dbReference type="PROSITE" id="PS00086">
    <property type="entry name" value="CYTOCHROME_P450"/>
    <property type="match status" value="1"/>
</dbReference>
<keyword evidence="10 13" id="KW-0408">Iron</keyword>
<dbReference type="Pfam" id="PF00067">
    <property type="entry name" value="p450"/>
    <property type="match status" value="1"/>
</dbReference>
<accession>A0A9N9XRV8</accession>
<keyword evidence="12 15" id="KW-0472">Membrane</keyword>
<dbReference type="PANTHER" id="PTHR24292:SF100">
    <property type="entry name" value="CYTOCHROME P450 6A16, ISOFORM B-RELATED"/>
    <property type="match status" value="1"/>
</dbReference>
<evidence type="ECO:0000256" key="11">
    <source>
        <dbReference type="ARBA" id="ARBA00023033"/>
    </source>
</evidence>
<evidence type="ECO:0000256" key="3">
    <source>
        <dbReference type="ARBA" id="ARBA00004406"/>
    </source>
</evidence>
<dbReference type="AlphaFoldDB" id="A0A9N9XRV8"/>
<comment type="subcellular location">
    <subcellularLocation>
        <location evidence="3">Endoplasmic reticulum membrane</location>
        <topology evidence="3">Peripheral membrane protein</topology>
    </subcellularLocation>
    <subcellularLocation>
        <location evidence="2">Microsome membrane</location>
        <topology evidence="2">Peripheral membrane protein</topology>
    </subcellularLocation>
</comment>
<keyword evidence="7" id="KW-0256">Endoplasmic reticulum</keyword>
<evidence type="ECO:0000256" key="12">
    <source>
        <dbReference type="ARBA" id="ARBA00023136"/>
    </source>
</evidence>
<dbReference type="GO" id="GO:0005789">
    <property type="term" value="C:endoplasmic reticulum membrane"/>
    <property type="evidence" value="ECO:0007669"/>
    <property type="project" value="UniProtKB-SubCell"/>
</dbReference>
<evidence type="ECO:0000256" key="14">
    <source>
        <dbReference type="RuleBase" id="RU000461"/>
    </source>
</evidence>
<feature type="transmembrane region" description="Helical" evidence="15">
    <location>
        <begin position="6"/>
        <end position="27"/>
    </location>
</feature>
<dbReference type="InterPro" id="IPR036396">
    <property type="entry name" value="Cyt_P450_sf"/>
</dbReference>
<dbReference type="InterPro" id="IPR050476">
    <property type="entry name" value="Insect_CytP450_Detox"/>
</dbReference>
<evidence type="ECO:0000256" key="1">
    <source>
        <dbReference type="ARBA" id="ARBA00001971"/>
    </source>
</evidence>
<dbReference type="CDD" id="cd11056">
    <property type="entry name" value="CYP6-like"/>
    <property type="match status" value="1"/>
</dbReference>
<dbReference type="EMBL" id="OU900100">
    <property type="protein sequence ID" value="CAG9863637.1"/>
    <property type="molecule type" value="Genomic_DNA"/>
</dbReference>
<dbReference type="SUPFAM" id="SSF48264">
    <property type="entry name" value="Cytochrome P450"/>
    <property type="match status" value="1"/>
</dbReference>
<dbReference type="PRINTS" id="PR00385">
    <property type="entry name" value="P450"/>
</dbReference>
<protein>
    <recommendedName>
        <fullName evidence="18">Cytochrome P450</fullName>
    </recommendedName>
</protein>
<reference evidence="16" key="1">
    <citation type="submission" date="2022-01" db="EMBL/GenBank/DDBJ databases">
        <authorList>
            <person name="King R."/>
        </authorList>
    </citation>
    <scope>NUCLEOTIDE SEQUENCE</scope>
</reference>
<evidence type="ECO:0000256" key="13">
    <source>
        <dbReference type="PIRSR" id="PIRSR602401-1"/>
    </source>
</evidence>
<gene>
    <name evidence="16" type="ORF">PHYEVI_LOCUS9923</name>
</gene>
<evidence type="ECO:0008006" key="18">
    <source>
        <dbReference type="Google" id="ProtNLM"/>
    </source>
</evidence>
<keyword evidence="15" id="KW-1133">Transmembrane helix</keyword>
<keyword evidence="8" id="KW-0492">Microsome</keyword>
<dbReference type="GO" id="GO:0005506">
    <property type="term" value="F:iron ion binding"/>
    <property type="evidence" value="ECO:0007669"/>
    <property type="project" value="InterPro"/>
</dbReference>